<organism evidence="2 3">
    <name type="scientific">Lactuca saligna</name>
    <name type="common">Willowleaf lettuce</name>
    <dbReference type="NCBI Taxonomy" id="75948"/>
    <lineage>
        <taxon>Eukaryota</taxon>
        <taxon>Viridiplantae</taxon>
        <taxon>Streptophyta</taxon>
        <taxon>Embryophyta</taxon>
        <taxon>Tracheophyta</taxon>
        <taxon>Spermatophyta</taxon>
        <taxon>Magnoliopsida</taxon>
        <taxon>eudicotyledons</taxon>
        <taxon>Gunneridae</taxon>
        <taxon>Pentapetalae</taxon>
        <taxon>asterids</taxon>
        <taxon>campanulids</taxon>
        <taxon>Asterales</taxon>
        <taxon>Asteraceae</taxon>
        <taxon>Cichorioideae</taxon>
        <taxon>Cichorieae</taxon>
        <taxon>Lactucinae</taxon>
        <taxon>Lactuca</taxon>
    </lineage>
</organism>
<dbReference type="EMBL" id="OX465080">
    <property type="protein sequence ID" value="CAI9280201.1"/>
    <property type="molecule type" value="Genomic_DNA"/>
</dbReference>
<gene>
    <name evidence="2" type="ORF">LSALG_LOCUS19962</name>
</gene>
<dbReference type="AlphaFoldDB" id="A0AA35YU76"/>
<sequence length="126" mass="15324">MWRQYCHIVGNKRNYDFSFAEPYQPPIPYPFCYKENMVKQGNAKFMEHKESKEKLEEEVNHSKPPFSTLMIFEVFAITRPPDQTLELIEEKEEESDESNFEKKNHERDKRKDKDTWIKKEPKLKHN</sequence>
<dbReference type="Proteomes" id="UP001177003">
    <property type="component" value="Chromosome 4"/>
</dbReference>
<accession>A0AA35YU76</accession>
<feature type="compositionally biased region" description="Acidic residues" evidence="1">
    <location>
        <begin position="87"/>
        <end position="98"/>
    </location>
</feature>
<name>A0AA35YU76_LACSI</name>
<evidence type="ECO:0000313" key="3">
    <source>
        <dbReference type="Proteomes" id="UP001177003"/>
    </source>
</evidence>
<evidence type="ECO:0000256" key="1">
    <source>
        <dbReference type="SAM" id="MobiDB-lite"/>
    </source>
</evidence>
<feature type="region of interest" description="Disordered" evidence="1">
    <location>
        <begin position="83"/>
        <end position="126"/>
    </location>
</feature>
<feature type="compositionally biased region" description="Basic and acidic residues" evidence="1">
    <location>
        <begin position="99"/>
        <end position="120"/>
    </location>
</feature>
<reference evidence="2" key="1">
    <citation type="submission" date="2023-04" db="EMBL/GenBank/DDBJ databases">
        <authorList>
            <person name="Vijverberg K."/>
            <person name="Xiong W."/>
            <person name="Schranz E."/>
        </authorList>
    </citation>
    <scope>NUCLEOTIDE SEQUENCE</scope>
</reference>
<keyword evidence="3" id="KW-1185">Reference proteome</keyword>
<evidence type="ECO:0000313" key="2">
    <source>
        <dbReference type="EMBL" id="CAI9280201.1"/>
    </source>
</evidence>
<protein>
    <submittedName>
        <fullName evidence="2">Uncharacterized protein</fullName>
    </submittedName>
</protein>
<proteinExistence type="predicted"/>